<evidence type="ECO:0000313" key="2">
    <source>
        <dbReference type="Proteomes" id="UP001183817"/>
    </source>
</evidence>
<dbReference type="PANTHER" id="PTHR38460">
    <property type="entry name" value="TAUTOMERASE YOLI-RELATED"/>
    <property type="match status" value="1"/>
</dbReference>
<evidence type="ECO:0008006" key="3">
    <source>
        <dbReference type="Google" id="ProtNLM"/>
    </source>
</evidence>
<dbReference type="Gene3D" id="3.30.429.10">
    <property type="entry name" value="Macrophage Migration Inhibitory Factor"/>
    <property type="match status" value="1"/>
</dbReference>
<comment type="caution">
    <text evidence="1">The sequence shown here is derived from an EMBL/GenBank/DDBJ whole genome shotgun (WGS) entry which is preliminary data.</text>
</comment>
<proteinExistence type="predicted"/>
<gene>
    <name evidence="1" type="ORF">J2S64_001518</name>
</gene>
<dbReference type="InterPro" id="IPR037479">
    <property type="entry name" value="Tauto_MSAD"/>
</dbReference>
<dbReference type="EMBL" id="JAVDYI010000001">
    <property type="protein sequence ID" value="MDR7357827.1"/>
    <property type="molecule type" value="Genomic_DNA"/>
</dbReference>
<reference evidence="1 2" key="1">
    <citation type="submission" date="2023-07" db="EMBL/GenBank/DDBJ databases">
        <title>Sequencing the genomes of 1000 actinobacteria strains.</title>
        <authorList>
            <person name="Klenk H.-P."/>
        </authorList>
    </citation>
    <scope>NUCLEOTIDE SEQUENCE [LARGE SCALE GENOMIC DNA]</scope>
    <source>
        <strain evidence="1 2">DSM 20167</strain>
    </source>
</reference>
<dbReference type="InterPro" id="IPR014347">
    <property type="entry name" value="Tautomerase/MIF_sf"/>
</dbReference>
<dbReference type="RefSeq" id="WP_310289458.1">
    <property type="nucleotide sequence ID" value="NZ_BAAAWO010000001.1"/>
</dbReference>
<dbReference type="Proteomes" id="UP001183817">
    <property type="component" value="Unassembled WGS sequence"/>
</dbReference>
<name>A0ABU2BGQ1_9MICC</name>
<dbReference type="SUPFAM" id="SSF55331">
    <property type="entry name" value="Tautomerase/MIF"/>
    <property type="match status" value="1"/>
</dbReference>
<protein>
    <recommendedName>
        <fullName evidence="3">Tautomerase family protein</fullName>
    </recommendedName>
</protein>
<organism evidence="1 2">
    <name type="scientific">Paeniglutamicibacter sulfureus</name>
    <dbReference type="NCBI Taxonomy" id="43666"/>
    <lineage>
        <taxon>Bacteria</taxon>
        <taxon>Bacillati</taxon>
        <taxon>Actinomycetota</taxon>
        <taxon>Actinomycetes</taxon>
        <taxon>Micrococcales</taxon>
        <taxon>Micrococcaceae</taxon>
        <taxon>Paeniglutamicibacter</taxon>
    </lineage>
</organism>
<dbReference type="Pfam" id="PF14552">
    <property type="entry name" value="Tautomerase_2"/>
    <property type="match status" value="1"/>
</dbReference>
<dbReference type="PANTHER" id="PTHR38460:SF1">
    <property type="entry name" value="TAUTOMERASE YOLI-RELATED"/>
    <property type="match status" value="1"/>
</dbReference>
<keyword evidence="2" id="KW-1185">Reference proteome</keyword>
<evidence type="ECO:0000313" key="1">
    <source>
        <dbReference type="EMBL" id="MDR7357827.1"/>
    </source>
</evidence>
<sequence length="138" mass="14426">MLMIRIDVAEGRTPAGLAALSRAIHVAAVQGYRIPEGDYFHVMTEHPCGQIVALDAGLGFGRSDAVVMIQAFTQRGRSGEAKAALFAAIARELRAVGVAGEDVFIGYSENGAEGWSFGFGRARYSTGELAVPGAGEAP</sequence>
<accession>A0ABU2BGQ1</accession>